<feature type="chain" id="PRO_5045480532" description="Surface layer protein A domain-containing protein" evidence="1">
    <location>
        <begin position="24"/>
        <end position="147"/>
    </location>
</feature>
<comment type="caution">
    <text evidence="2">The sequence shown here is derived from an EMBL/GenBank/DDBJ whole genome shotgun (WGS) entry which is preliminary data.</text>
</comment>
<reference evidence="2 3" key="1">
    <citation type="journal article" date="2021" name="Microorganisms">
        <title>Dual Inhibition of Salmonella enterica and Clostridium perfringens by New Probiotic Candidates Isolated from Chicken Intestinal Mucosa.</title>
        <authorList>
            <person name="Lone A."/>
            <person name="Mottawea W."/>
            <person name="Ait Chait Y."/>
            <person name="Hammami R."/>
        </authorList>
    </citation>
    <scope>NUCLEOTIDE SEQUENCE [LARGE SCALE GENOMIC DNA]</scope>
    <source>
        <strain evidence="2 3">A12</strain>
    </source>
</reference>
<keyword evidence="1" id="KW-0732">Signal</keyword>
<name>A0ABS1LSS5_9LACO</name>
<dbReference type="RefSeq" id="WP_202017447.1">
    <property type="nucleotide sequence ID" value="NZ_JAEHNR010000011.1"/>
</dbReference>
<sequence length="147" mass="16893">MKIKKLGIVAATAIMGISVAAPAATTVQASPYSDAFWGSFNGYLVGRAVDEGIQEGTRAYHKYKHDKKVYDYKANHATFHIKYKAYIYNKYGRRLGKKYFLTNDGRNYNTPKRTYTYRGVKYYKSGYWKGQPIYVRVKDTAFTHVVD</sequence>
<dbReference type="EMBL" id="JAEHNR010000011">
    <property type="protein sequence ID" value="MBL1071189.1"/>
    <property type="molecule type" value="Genomic_DNA"/>
</dbReference>
<accession>A0ABS1LSS5</accession>
<gene>
    <name evidence="2" type="ORF">JEM47_01385</name>
</gene>
<keyword evidence="3" id="KW-1185">Reference proteome</keyword>
<feature type="signal peptide" evidence="1">
    <location>
        <begin position="1"/>
        <end position="23"/>
    </location>
</feature>
<evidence type="ECO:0008006" key="4">
    <source>
        <dbReference type="Google" id="ProtNLM"/>
    </source>
</evidence>
<evidence type="ECO:0000313" key="3">
    <source>
        <dbReference type="Proteomes" id="UP000640912"/>
    </source>
</evidence>
<protein>
    <recommendedName>
        <fullName evidence="4">Surface layer protein A domain-containing protein</fullName>
    </recommendedName>
</protein>
<evidence type="ECO:0000256" key="1">
    <source>
        <dbReference type="SAM" id="SignalP"/>
    </source>
</evidence>
<proteinExistence type="predicted"/>
<dbReference type="Proteomes" id="UP000640912">
    <property type="component" value="Unassembled WGS sequence"/>
</dbReference>
<evidence type="ECO:0000313" key="2">
    <source>
        <dbReference type="EMBL" id="MBL1071189.1"/>
    </source>
</evidence>
<organism evidence="2 3">
    <name type="scientific">Lactobacillus kitasatonis</name>
    <dbReference type="NCBI Taxonomy" id="237446"/>
    <lineage>
        <taxon>Bacteria</taxon>
        <taxon>Bacillati</taxon>
        <taxon>Bacillota</taxon>
        <taxon>Bacilli</taxon>
        <taxon>Lactobacillales</taxon>
        <taxon>Lactobacillaceae</taxon>
        <taxon>Lactobacillus</taxon>
    </lineage>
</organism>